<name>A0ABR0A0W8_9CRUS</name>
<keyword evidence="2" id="KW-1185">Reference proteome</keyword>
<evidence type="ECO:0000313" key="2">
    <source>
        <dbReference type="Proteomes" id="UP001234178"/>
    </source>
</evidence>
<protein>
    <submittedName>
        <fullName evidence="1">Uncharacterized protein</fullName>
    </submittedName>
</protein>
<sequence length="78" mass="9154">MVLFKASARKQRQREFLICVRGVVACEKCSSLHALLYPTFNLRQILLKIKQEIKWKRPSAWIAARPQSVRNDGQERDK</sequence>
<evidence type="ECO:0000313" key="1">
    <source>
        <dbReference type="EMBL" id="KAK4018746.1"/>
    </source>
</evidence>
<comment type="caution">
    <text evidence="1">The sequence shown here is derived from an EMBL/GenBank/DDBJ whole genome shotgun (WGS) entry which is preliminary data.</text>
</comment>
<dbReference type="Proteomes" id="UP001234178">
    <property type="component" value="Unassembled WGS sequence"/>
</dbReference>
<organism evidence="1 2">
    <name type="scientific">Daphnia magna</name>
    <dbReference type="NCBI Taxonomy" id="35525"/>
    <lineage>
        <taxon>Eukaryota</taxon>
        <taxon>Metazoa</taxon>
        <taxon>Ecdysozoa</taxon>
        <taxon>Arthropoda</taxon>
        <taxon>Crustacea</taxon>
        <taxon>Branchiopoda</taxon>
        <taxon>Diplostraca</taxon>
        <taxon>Cladocera</taxon>
        <taxon>Anomopoda</taxon>
        <taxon>Daphniidae</taxon>
        <taxon>Daphnia</taxon>
    </lineage>
</organism>
<dbReference type="EMBL" id="JAOYFB010000036">
    <property type="protein sequence ID" value="KAK4018746.1"/>
    <property type="molecule type" value="Genomic_DNA"/>
</dbReference>
<accession>A0ABR0A0W8</accession>
<proteinExistence type="predicted"/>
<reference evidence="1 2" key="1">
    <citation type="journal article" date="2023" name="Nucleic Acids Res.">
        <title>The hologenome of Daphnia magna reveals possible DNA methylation and microbiome-mediated evolution of the host genome.</title>
        <authorList>
            <person name="Chaturvedi A."/>
            <person name="Li X."/>
            <person name="Dhandapani V."/>
            <person name="Marshall H."/>
            <person name="Kissane S."/>
            <person name="Cuenca-Cambronero M."/>
            <person name="Asole G."/>
            <person name="Calvet F."/>
            <person name="Ruiz-Romero M."/>
            <person name="Marangio P."/>
            <person name="Guigo R."/>
            <person name="Rago D."/>
            <person name="Mirbahai L."/>
            <person name="Eastwood N."/>
            <person name="Colbourne J.K."/>
            <person name="Zhou J."/>
            <person name="Mallon E."/>
            <person name="Orsini L."/>
        </authorList>
    </citation>
    <scope>NUCLEOTIDE SEQUENCE [LARGE SCALE GENOMIC DNA]</scope>
    <source>
        <strain evidence="1">LRV0_1</strain>
    </source>
</reference>
<gene>
    <name evidence="1" type="ORF">OUZ56_000791</name>
</gene>